<gene>
    <name evidence="1" type="ORF">CIK84_15160</name>
</gene>
<comment type="caution">
    <text evidence="1">The sequence shown here is derived from an EMBL/GenBank/DDBJ whole genome shotgun (WGS) entry which is preliminary data.</text>
</comment>
<reference evidence="1 2" key="1">
    <citation type="journal article" date="2017" name="Elife">
        <title>Extensive horizontal gene transfer in cheese-associated bacteria.</title>
        <authorList>
            <person name="Bonham K.S."/>
            <person name="Wolfe B.E."/>
            <person name="Dutton R.J."/>
        </authorList>
    </citation>
    <scope>NUCLEOTIDE SEQUENCE [LARGE SCALE GENOMIC DNA]</scope>
    <source>
        <strain evidence="1 2">JB182</strain>
    </source>
</reference>
<dbReference type="Proteomes" id="UP000235739">
    <property type="component" value="Unassembled WGS sequence"/>
</dbReference>
<evidence type="ECO:0000313" key="2">
    <source>
        <dbReference type="Proteomes" id="UP000235739"/>
    </source>
</evidence>
<sequence>MRMVRRPIWAPDHSIGFSARTSEVKRSVRTVRGPVAGLKFVWIQDNKQIAIVVKLSTFNNEKRELG</sequence>
<protein>
    <submittedName>
        <fullName evidence="1">Uncharacterized protein</fullName>
    </submittedName>
</protein>
<organism evidence="1 2">
    <name type="scientific">Glutamicibacter arilaitensis</name>
    <dbReference type="NCBI Taxonomy" id="256701"/>
    <lineage>
        <taxon>Bacteria</taxon>
        <taxon>Bacillati</taxon>
        <taxon>Actinomycetota</taxon>
        <taxon>Actinomycetes</taxon>
        <taxon>Micrococcales</taxon>
        <taxon>Micrococcaceae</taxon>
        <taxon>Glutamicibacter</taxon>
    </lineage>
</organism>
<evidence type="ECO:0000313" key="1">
    <source>
        <dbReference type="EMBL" id="PMQ19957.1"/>
    </source>
</evidence>
<accession>A0A2N7S1F7</accession>
<dbReference type="EMBL" id="PNQX01000002">
    <property type="protein sequence ID" value="PMQ19957.1"/>
    <property type="molecule type" value="Genomic_DNA"/>
</dbReference>
<dbReference type="AlphaFoldDB" id="A0A2N7S1F7"/>
<name>A0A2N7S1F7_9MICC</name>
<proteinExistence type="predicted"/>